<dbReference type="Gene3D" id="1.10.1660.10">
    <property type="match status" value="1"/>
</dbReference>
<evidence type="ECO:0000256" key="2">
    <source>
        <dbReference type="ARBA" id="ARBA00023125"/>
    </source>
</evidence>
<dbReference type="EMBL" id="JAUSTW010000001">
    <property type="protein sequence ID" value="MDQ0197485.1"/>
    <property type="molecule type" value="Genomic_DNA"/>
</dbReference>
<dbReference type="SMART" id="SM00422">
    <property type="entry name" value="HTH_MERR"/>
    <property type="match status" value="1"/>
</dbReference>
<comment type="caution">
    <text evidence="6">The sequence shown here is derived from an EMBL/GenBank/DDBJ whole genome shotgun (WGS) entry which is preliminary data.</text>
</comment>
<evidence type="ECO:0000259" key="4">
    <source>
        <dbReference type="PROSITE" id="PS50937"/>
    </source>
</evidence>
<reference evidence="6 7" key="1">
    <citation type="submission" date="2023-07" db="EMBL/GenBank/DDBJ databases">
        <title>Genomic Encyclopedia of Type Strains, Phase IV (KMG-IV): sequencing the most valuable type-strain genomes for metagenomic binning, comparative biology and taxonomic classification.</title>
        <authorList>
            <person name="Goeker M."/>
        </authorList>
    </citation>
    <scope>NUCLEOTIDE SEQUENCE [LARGE SCALE GENOMIC DNA]</scope>
    <source>
        <strain evidence="6 7">DSM 27594</strain>
    </source>
</reference>
<dbReference type="PROSITE" id="PS51332">
    <property type="entry name" value="B12_BINDING"/>
    <property type="match status" value="1"/>
</dbReference>
<feature type="domain" description="HTH merR-type" evidence="4">
    <location>
        <begin position="7"/>
        <end position="76"/>
    </location>
</feature>
<dbReference type="InterPro" id="IPR036724">
    <property type="entry name" value="Cobalamin-bd_sf"/>
</dbReference>
<dbReference type="PANTHER" id="PTHR30204:SF67">
    <property type="entry name" value="HTH-TYPE TRANSCRIPTIONAL REGULATOR MLRA-RELATED"/>
    <property type="match status" value="1"/>
</dbReference>
<keyword evidence="1" id="KW-0805">Transcription regulation</keyword>
<dbReference type="RefSeq" id="WP_307404239.1">
    <property type="nucleotide sequence ID" value="NZ_JAUSTW010000001.1"/>
</dbReference>
<dbReference type="Gene3D" id="1.10.1240.10">
    <property type="entry name" value="Methionine synthase domain"/>
    <property type="match status" value="1"/>
</dbReference>
<dbReference type="Proteomes" id="UP001224122">
    <property type="component" value="Unassembled WGS sequence"/>
</dbReference>
<gene>
    <name evidence="6" type="ORF">J2S10_000590</name>
</gene>
<keyword evidence="7" id="KW-1185">Reference proteome</keyword>
<dbReference type="InterPro" id="IPR000551">
    <property type="entry name" value="MerR-type_HTH_dom"/>
</dbReference>
<keyword evidence="2 6" id="KW-0238">DNA-binding</keyword>
<dbReference type="SUPFAM" id="SSF46955">
    <property type="entry name" value="Putative DNA-binding domain"/>
    <property type="match status" value="1"/>
</dbReference>
<keyword evidence="3" id="KW-0804">Transcription</keyword>
<dbReference type="Pfam" id="PF02607">
    <property type="entry name" value="B12-binding_2"/>
    <property type="match status" value="1"/>
</dbReference>
<evidence type="ECO:0000259" key="5">
    <source>
        <dbReference type="PROSITE" id="PS51332"/>
    </source>
</evidence>
<dbReference type="InterPro" id="IPR036594">
    <property type="entry name" value="Meth_synthase_dom"/>
</dbReference>
<dbReference type="CDD" id="cd02065">
    <property type="entry name" value="B12-binding_like"/>
    <property type="match status" value="1"/>
</dbReference>
<dbReference type="SUPFAM" id="SSF52242">
    <property type="entry name" value="Cobalamin (vitamin B12)-binding domain"/>
    <property type="match status" value="1"/>
</dbReference>
<dbReference type="Gene3D" id="3.40.50.280">
    <property type="entry name" value="Cobalamin-binding domain"/>
    <property type="match status" value="1"/>
</dbReference>
<dbReference type="Pfam" id="PF02310">
    <property type="entry name" value="B12-binding"/>
    <property type="match status" value="1"/>
</dbReference>
<evidence type="ECO:0000313" key="6">
    <source>
        <dbReference type="EMBL" id="MDQ0197485.1"/>
    </source>
</evidence>
<feature type="domain" description="B12-binding" evidence="5">
    <location>
        <begin position="177"/>
        <end position="300"/>
    </location>
</feature>
<dbReference type="Pfam" id="PF13411">
    <property type="entry name" value="MerR_1"/>
    <property type="match status" value="1"/>
</dbReference>
<dbReference type="InterPro" id="IPR006158">
    <property type="entry name" value="Cobalamin-bd"/>
</dbReference>
<dbReference type="InterPro" id="IPR009061">
    <property type="entry name" value="DNA-bd_dom_put_sf"/>
</dbReference>
<dbReference type="CDD" id="cd01104">
    <property type="entry name" value="HTH_MlrA-CarA"/>
    <property type="match status" value="1"/>
</dbReference>
<accession>A0ABT9XPM1</accession>
<proteinExistence type="predicted"/>
<organism evidence="6 7">
    <name type="scientific">Neobacillus ginsengisoli</name>
    <dbReference type="NCBI Taxonomy" id="904295"/>
    <lineage>
        <taxon>Bacteria</taxon>
        <taxon>Bacillati</taxon>
        <taxon>Bacillota</taxon>
        <taxon>Bacilli</taxon>
        <taxon>Bacillales</taxon>
        <taxon>Bacillaceae</taxon>
        <taxon>Neobacillus</taxon>
    </lineage>
</organism>
<name>A0ABT9XPM1_9BACI</name>
<evidence type="ECO:0000256" key="1">
    <source>
        <dbReference type="ARBA" id="ARBA00023015"/>
    </source>
</evidence>
<dbReference type="GO" id="GO:0003677">
    <property type="term" value="F:DNA binding"/>
    <property type="evidence" value="ECO:0007669"/>
    <property type="project" value="UniProtKB-KW"/>
</dbReference>
<evidence type="ECO:0000313" key="7">
    <source>
        <dbReference type="Proteomes" id="UP001224122"/>
    </source>
</evidence>
<dbReference type="PANTHER" id="PTHR30204">
    <property type="entry name" value="REDOX-CYCLING DRUG-SENSING TRANSCRIPTIONAL ACTIVATOR SOXR"/>
    <property type="match status" value="1"/>
</dbReference>
<dbReference type="InterPro" id="IPR047057">
    <property type="entry name" value="MerR_fam"/>
</dbReference>
<evidence type="ECO:0000256" key="3">
    <source>
        <dbReference type="ARBA" id="ARBA00023163"/>
    </source>
</evidence>
<dbReference type="InterPro" id="IPR003759">
    <property type="entry name" value="Cbl-bd_cap"/>
</dbReference>
<sequence length="300" mass="33844">MEGMEGKYNIKAASKMLGIQPGTLRAWERRYQMIAPIRNESGHRLYTEEHIKILKWLVKKINQGFTISQAVSLLENNELFSDGPNVIEGNQITSMSVELLSSLINFKELKAQEIINSLFSLFTIEKVIFDIFVPLLEKIGELRESHKINGANEHFAFSIIRSRIGTIFYNSPQNPYLPKAVAVCSPGEAHEIGLLIFSLVLRRKGFDVVYLGSGITEDDLNETLNKIHPDFLFISCTMKENLPNVLPLITSIKLNNKNLKIGIGGYAVKTMKQSDKEQLSAFIVGQTRGDWEKWLSTRAG</sequence>
<protein>
    <submittedName>
        <fullName evidence="6">DNA-binding transcriptional MerR regulator</fullName>
    </submittedName>
</protein>
<dbReference type="PROSITE" id="PS50937">
    <property type="entry name" value="HTH_MERR_2"/>
    <property type="match status" value="1"/>
</dbReference>